<dbReference type="Proteomes" id="UP000256977">
    <property type="component" value="Unassembled WGS sequence"/>
</dbReference>
<protein>
    <submittedName>
        <fullName evidence="1">Uncharacterized protein</fullName>
    </submittedName>
</protein>
<keyword evidence="2" id="KW-1185">Reference proteome</keyword>
<organism evidence="1 2">
    <name type="scientific">Cohnella phaseoli</name>
    <dbReference type="NCBI Taxonomy" id="456490"/>
    <lineage>
        <taxon>Bacteria</taxon>
        <taxon>Bacillati</taxon>
        <taxon>Bacillota</taxon>
        <taxon>Bacilli</taxon>
        <taxon>Bacillales</taxon>
        <taxon>Paenibacillaceae</taxon>
        <taxon>Cohnella</taxon>
    </lineage>
</organism>
<dbReference type="EMBL" id="QRDZ01000003">
    <property type="protein sequence ID" value="RED86207.1"/>
    <property type="molecule type" value="Genomic_DNA"/>
</dbReference>
<dbReference type="AlphaFoldDB" id="A0A3D9KJ78"/>
<proteinExistence type="predicted"/>
<reference evidence="1 2" key="1">
    <citation type="submission" date="2018-07" db="EMBL/GenBank/DDBJ databases">
        <title>Genomic Encyclopedia of Type Strains, Phase III (KMG-III): the genomes of soil and plant-associated and newly described type strains.</title>
        <authorList>
            <person name="Whitman W."/>
        </authorList>
    </citation>
    <scope>NUCLEOTIDE SEQUENCE [LARGE SCALE GENOMIC DNA]</scope>
    <source>
        <strain evidence="1 2">CECT 7287</strain>
    </source>
</reference>
<gene>
    <name evidence="1" type="ORF">DFP98_10358</name>
</gene>
<comment type="caution">
    <text evidence="1">The sequence shown here is derived from an EMBL/GenBank/DDBJ whole genome shotgun (WGS) entry which is preliminary data.</text>
</comment>
<accession>A0A3D9KJ78</accession>
<dbReference type="RefSeq" id="WP_116059351.1">
    <property type="nucleotide sequence ID" value="NZ_QRDZ01000003.1"/>
</dbReference>
<evidence type="ECO:0000313" key="1">
    <source>
        <dbReference type="EMBL" id="RED86207.1"/>
    </source>
</evidence>
<evidence type="ECO:0000313" key="2">
    <source>
        <dbReference type="Proteomes" id="UP000256977"/>
    </source>
</evidence>
<name>A0A3D9KJ78_9BACL</name>
<sequence>MTTKYGRVASAAAEVFGLSAAVIAAVQALERGDMSGERFVREAQDIDRKLADSAEQLQSIRWPRMDQQRNHAQLIVGVKALRSAIMNAIGAAHTGNEAQWFRVADEAARATRCINGHMAAFRAVS</sequence>